<proteinExistence type="inferred from homology"/>
<feature type="domain" description="Activator of Hsp90 ATPase homologue 1/2-like C-terminal" evidence="2">
    <location>
        <begin position="51"/>
        <end position="155"/>
    </location>
</feature>
<sequence length="157" mass="17776">MSDNVRPLRRPPIRQQTIVRSDRAHTFEVFVRDIGAWWPARPHSLGQEKVTGVTFERELGGRVFETWADGTQVDWGEVITWQPPERFAMTWTILPAVTEVELSFTELGPALTRVALEHRGWERLTEEQLAAATSVSGGYSAGWKSILELFKQTVEGA</sequence>
<gene>
    <name evidence="3" type="ORF">BJY16_005830</name>
</gene>
<organism evidence="3 4">
    <name type="scientific">Actinoplanes octamycinicus</name>
    <dbReference type="NCBI Taxonomy" id="135948"/>
    <lineage>
        <taxon>Bacteria</taxon>
        <taxon>Bacillati</taxon>
        <taxon>Actinomycetota</taxon>
        <taxon>Actinomycetes</taxon>
        <taxon>Micromonosporales</taxon>
        <taxon>Micromonosporaceae</taxon>
        <taxon>Actinoplanes</taxon>
    </lineage>
</organism>
<evidence type="ECO:0000313" key="3">
    <source>
        <dbReference type="EMBL" id="MBB4742371.1"/>
    </source>
</evidence>
<dbReference type="Proteomes" id="UP000546162">
    <property type="component" value="Unassembled WGS sequence"/>
</dbReference>
<dbReference type="AlphaFoldDB" id="A0A7W7H1P4"/>
<name>A0A7W7H1P4_9ACTN</name>
<evidence type="ECO:0000256" key="1">
    <source>
        <dbReference type="ARBA" id="ARBA00006817"/>
    </source>
</evidence>
<dbReference type="RefSeq" id="WP_203759237.1">
    <property type="nucleotide sequence ID" value="NZ_BAABFG010000005.1"/>
</dbReference>
<dbReference type="Gene3D" id="3.30.530.20">
    <property type="match status" value="1"/>
</dbReference>
<evidence type="ECO:0000259" key="2">
    <source>
        <dbReference type="Pfam" id="PF08327"/>
    </source>
</evidence>
<evidence type="ECO:0000313" key="4">
    <source>
        <dbReference type="Proteomes" id="UP000546162"/>
    </source>
</evidence>
<accession>A0A7W7H1P4</accession>
<dbReference type="Pfam" id="PF08327">
    <property type="entry name" value="AHSA1"/>
    <property type="match status" value="1"/>
</dbReference>
<dbReference type="EMBL" id="JACHNB010000001">
    <property type="protein sequence ID" value="MBB4742371.1"/>
    <property type="molecule type" value="Genomic_DNA"/>
</dbReference>
<keyword evidence="4" id="KW-1185">Reference proteome</keyword>
<dbReference type="InterPro" id="IPR023393">
    <property type="entry name" value="START-like_dom_sf"/>
</dbReference>
<reference evidence="3 4" key="1">
    <citation type="submission" date="2020-08" db="EMBL/GenBank/DDBJ databases">
        <title>Sequencing the genomes of 1000 actinobacteria strains.</title>
        <authorList>
            <person name="Klenk H.-P."/>
        </authorList>
    </citation>
    <scope>NUCLEOTIDE SEQUENCE [LARGE SCALE GENOMIC DNA]</scope>
    <source>
        <strain evidence="3 4">DSM 45809</strain>
    </source>
</reference>
<comment type="similarity">
    <text evidence="1">Belongs to the AHA1 family.</text>
</comment>
<protein>
    <recommendedName>
        <fullName evidence="2">Activator of Hsp90 ATPase homologue 1/2-like C-terminal domain-containing protein</fullName>
    </recommendedName>
</protein>
<dbReference type="InterPro" id="IPR013538">
    <property type="entry name" value="ASHA1/2-like_C"/>
</dbReference>
<comment type="caution">
    <text evidence="3">The sequence shown here is derived from an EMBL/GenBank/DDBJ whole genome shotgun (WGS) entry which is preliminary data.</text>
</comment>
<dbReference type="SUPFAM" id="SSF55961">
    <property type="entry name" value="Bet v1-like"/>
    <property type="match status" value="1"/>
</dbReference>